<dbReference type="EC" id="3.1.-.-" evidence="9"/>
<evidence type="ECO:0000256" key="6">
    <source>
        <dbReference type="ARBA" id="ARBA00022759"/>
    </source>
</evidence>
<keyword evidence="5 9" id="KW-0479">Metal-binding</keyword>
<dbReference type="Pfam" id="PF02130">
    <property type="entry name" value="YbeY"/>
    <property type="match status" value="1"/>
</dbReference>
<keyword evidence="8 9" id="KW-0862">Zinc</keyword>
<dbReference type="EMBL" id="VULZ01000006">
    <property type="protein sequence ID" value="MSS14762.1"/>
    <property type="molecule type" value="Genomic_DNA"/>
</dbReference>
<evidence type="ECO:0000256" key="5">
    <source>
        <dbReference type="ARBA" id="ARBA00022723"/>
    </source>
</evidence>
<dbReference type="GO" id="GO:0006364">
    <property type="term" value="P:rRNA processing"/>
    <property type="evidence" value="ECO:0007669"/>
    <property type="project" value="UniProtKB-UniRule"/>
</dbReference>
<keyword evidence="9" id="KW-0963">Cytoplasm</keyword>
<evidence type="ECO:0000256" key="3">
    <source>
        <dbReference type="ARBA" id="ARBA00022552"/>
    </source>
</evidence>
<dbReference type="GO" id="GO:0004222">
    <property type="term" value="F:metalloendopeptidase activity"/>
    <property type="evidence" value="ECO:0007669"/>
    <property type="project" value="InterPro"/>
</dbReference>
<evidence type="ECO:0000256" key="9">
    <source>
        <dbReference type="HAMAP-Rule" id="MF_00009"/>
    </source>
</evidence>
<evidence type="ECO:0000313" key="10">
    <source>
        <dbReference type="EMBL" id="MSS14762.1"/>
    </source>
</evidence>
<dbReference type="PANTHER" id="PTHR46986">
    <property type="entry name" value="ENDORIBONUCLEASE YBEY, CHLOROPLASTIC"/>
    <property type="match status" value="1"/>
</dbReference>
<keyword evidence="11" id="KW-1185">Reference proteome</keyword>
<dbReference type="SUPFAM" id="SSF55486">
    <property type="entry name" value="Metalloproteases ('zincins'), catalytic domain"/>
    <property type="match status" value="1"/>
</dbReference>
<dbReference type="AlphaFoldDB" id="A0A6L5X8J2"/>
<name>A0A6L5X8J2_9FIRM</name>
<protein>
    <recommendedName>
        <fullName evidence="9">Endoribonuclease YbeY</fullName>
        <ecNumber evidence="9">3.1.-.-</ecNumber>
    </recommendedName>
</protein>
<keyword evidence="4 9" id="KW-0540">Nuclease</keyword>
<comment type="subcellular location">
    <subcellularLocation>
        <location evidence="9">Cytoplasm</location>
    </subcellularLocation>
</comment>
<dbReference type="InterPro" id="IPR023091">
    <property type="entry name" value="MetalPrtase_cat_dom_sf_prd"/>
</dbReference>
<dbReference type="Proteomes" id="UP000481852">
    <property type="component" value="Unassembled WGS sequence"/>
</dbReference>
<accession>A0A6L5X8J2</accession>
<evidence type="ECO:0000256" key="1">
    <source>
        <dbReference type="ARBA" id="ARBA00010875"/>
    </source>
</evidence>
<comment type="similarity">
    <text evidence="1 9">Belongs to the endoribonuclease YbeY family.</text>
</comment>
<gene>
    <name evidence="9 10" type="primary">ybeY</name>
    <name evidence="10" type="ORF">FYJ35_06850</name>
</gene>
<reference evidence="10 11" key="1">
    <citation type="submission" date="2019-08" db="EMBL/GenBank/DDBJ databases">
        <title>In-depth cultivation of the pig gut microbiome towards novel bacterial diversity and tailored functional studies.</title>
        <authorList>
            <person name="Wylensek D."/>
            <person name="Hitch T.C.A."/>
            <person name="Clavel T."/>
        </authorList>
    </citation>
    <scope>NUCLEOTIDE SEQUENCE [LARGE SCALE GENOMIC DNA]</scope>
    <source>
        <strain evidence="10 11">Oil+RF-744-WCA-WT-11</strain>
    </source>
</reference>
<dbReference type="GO" id="GO:0004521">
    <property type="term" value="F:RNA endonuclease activity"/>
    <property type="evidence" value="ECO:0007669"/>
    <property type="project" value="UniProtKB-UniRule"/>
</dbReference>
<keyword evidence="6 9" id="KW-0255">Endonuclease</keyword>
<comment type="cofactor">
    <cofactor evidence="9">
        <name>Zn(2+)</name>
        <dbReference type="ChEBI" id="CHEBI:29105"/>
    </cofactor>
    <text evidence="9">Binds 1 zinc ion.</text>
</comment>
<proteinExistence type="inferred from homology"/>
<evidence type="ECO:0000256" key="2">
    <source>
        <dbReference type="ARBA" id="ARBA00022517"/>
    </source>
</evidence>
<comment type="caution">
    <text evidence="10">The sequence shown here is derived from an EMBL/GenBank/DDBJ whole genome shotgun (WGS) entry which is preliminary data.</text>
</comment>
<keyword evidence="2 9" id="KW-0690">Ribosome biogenesis</keyword>
<dbReference type="GO" id="GO:0008270">
    <property type="term" value="F:zinc ion binding"/>
    <property type="evidence" value="ECO:0007669"/>
    <property type="project" value="UniProtKB-UniRule"/>
</dbReference>
<evidence type="ECO:0000313" key="11">
    <source>
        <dbReference type="Proteomes" id="UP000481852"/>
    </source>
</evidence>
<keyword evidence="3 9" id="KW-0698">rRNA processing</keyword>
<keyword evidence="7 9" id="KW-0378">Hydrolase</keyword>
<evidence type="ECO:0000256" key="8">
    <source>
        <dbReference type="ARBA" id="ARBA00022833"/>
    </source>
</evidence>
<dbReference type="NCBIfam" id="TIGR00043">
    <property type="entry name" value="rRNA maturation RNase YbeY"/>
    <property type="match status" value="1"/>
</dbReference>
<dbReference type="PANTHER" id="PTHR46986:SF1">
    <property type="entry name" value="ENDORIBONUCLEASE YBEY, CHLOROPLASTIC"/>
    <property type="match status" value="1"/>
</dbReference>
<dbReference type="RefSeq" id="WP_154524944.1">
    <property type="nucleotide sequence ID" value="NZ_JAQYJL010000009.1"/>
</dbReference>
<sequence>MTLNFENESDRQFGFDPEKIASAVCRAALEAVRCPYEAEVSLLITDGEQIREMNRTYRGIDRETDVLSFPLQEYDAPGSFERFEDPEIQSDAFDPDSGELLLGDIVICADRVASQAREYGHSEKREFAFLVAHSMLHLTGYDHMEAEEREVMEDMQRKIMDMVQIPRDFQNPV</sequence>
<dbReference type="Gene3D" id="3.40.390.30">
    <property type="entry name" value="Metalloproteases ('zincins'), catalytic domain"/>
    <property type="match status" value="1"/>
</dbReference>
<organism evidence="10 11">
    <name type="scientific">Porcincola intestinalis</name>
    <dbReference type="NCBI Taxonomy" id="2606632"/>
    <lineage>
        <taxon>Bacteria</taxon>
        <taxon>Bacillati</taxon>
        <taxon>Bacillota</taxon>
        <taxon>Clostridia</taxon>
        <taxon>Lachnospirales</taxon>
        <taxon>Lachnospiraceae</taxon>
        <taxon>Porcincola</taxon>
    </lineage>
</organism>
<comment type="function">
    <text evidence="9">Single strand-specific metallo-endoribonuclease involved in late-stage 70S ribosome quality control and in maturation of the 3' terminus of the 16S rRNA.</text>
</comment>
<dbReference type="HAMAP" id="MF_00009">
    <property type="entry name" value="Endoribonucl_YbeY"/>
    <property type="match status" value="1"/>
</dbReference>
<evidence type="ECO:0000256" key="4">
    <source>
        <dbReference type="ARBA" id="ARBA00022722"/>
    </source>
</evidence>
<evidence type="ECO:0000256" key="7">
    <source>
        <dbReference type="ARBA" id="ARBA00022801"/>
    </source>
</evidence>
<feature type="binding site" evidence="9">
    <location>
        <position position="137"/>
    </location>
    <ligand>
        <name>Zn(2+)</name>
        <dbReference type="ChEBI" id="CHEBI:29105"/>
        <note>catalytic</note>
    </ligand>
</feature>
<dbReference type="GO" id="GO:0005737">
    <property type="term" value="C:cytoplasm"/>
    <property type="evidence" value="ECO:0007669"/>
    <property type="project" value="UniProtKB-SubCell"/>
</dbReference>
<feature type="binding site" evidence="9">
    <location>
        <position position="133"/>
    </location>
    <ligand>
        <name>Zn(2+)</name>
        <dbReference type="ChEBI" id="CHEBI:29105"/>
        <note>catalytic</note>
    </ligand>
</feature>
<dbReference type="InterPro" id="IPR002036">
    <property type="entry name" value="YbeY"/>
</dbReference>
<feature type="binding site" evidence="9">
    <location>
        <position position="143"/>
    </location>
    <ligand>
        <name>Zn(2+)</name>
        <dbReference type="ChEBI" id="CHEBI:29105"/>
        <note>catalytic</note>
    </ligand>
</feature>